<evidence type="ECO:0008006" key="4">
    <source>
        <dbReference type="Google" id="ProtNLM"/>
    </source>
</evidence>
<dbReference type="AlphaFoldDB" id="A0A857IPJ0"/>
<keyword evidence="1" id="KW-1133">Transmembrane helix</keyword>
<feature type="transmembrane region" description="Helical" evidence="1">
    <location>
        <begin position="291"/>
        <end position="308"/>
    </location>
</feature>
<feature type="transmembrane region" description="Helical" evidence="1">
    <location>
        <begin position="320"/>
        <end position="338"/>
    </location>
</feature>
<feature type="transmembrane region" description="Helical" evidence="1">
    <location>
        <begin position="37"/>
        <end position="57"/>
    </location>
</feature>
<keyword evidence="1" id="KW-0812">Transmembrane</keyword>
<gene>
    <name evidence="2" type="ORF">AhaeAN43_16735</name>
</gene>
<protein>
    <recommendedName>
        <fullName evidence="4">Polysaccharide biosynthesis protein</fullName>
    </recommendedName>
</protein>
<feature type="transmembrane region" description="Helical" evidence="1">
    <location>
        <begin position="98"/>
        <end position="121"/>
    </location>
</feature>
<feature type="transmembrane region" description="Helical" evidence="1">
    <location>
        <begin position="194"/>
        <end position="213"/>
    </location>
</feature>
<feature type="transmembrane region" description="Helical" evidence="1">
    <location>
        <begin position="344"/>
        <end position="363"/>
    </location>
</feature>
<dbReference type="EMBL" id="CP031976">
    <property type="protein sequence ID" value="QHI14872.1"/>
    <property type="molecule type" value="Genomic_DNA"/>
</dbReference>
<sequence length="374" mass="43355">MIKLIIDLLLKKGWMLLSNLFISMILFYYVGSEAWSIVVIFLSLNMLGLIFGIGIKSKTSLSDNDNDICINYYSMLIINFLTILGMFLFYYIKGIGNYLILFFSLILVILSNVNSFYQGFFLYSGEIKKSTDILMKANMFKLLAFVFLFFIYKKVYLFFILQFLEQVYIYARSVRKKPTINFDHKNIFSRLKELFYISIGSIPFIFVSSTLQIDIARSMSATSAGYFGLFVQLINSVRSVFIFIVTNFQKKMLSYRHYFKKILNFCIGSLVFLVGILLINLLGVVNINYEGYILVSLVNFTYLIILLVANIQNIFKLNKISFNISLLFVFFLGIGWLVDYITIIGVAFWVTIYMISMLLRAFIVNSAFLKLNKD</sequence>
<evidence type="ECO:0000256" key="1">
    <source>
        <dbReference type="SAM" id="Phobius"/>
    </source>
</evidence>
<proteinExistence type="predicted"/>
<feature type="transmembrane region" description="Helical" evidence="1">
    <location>
        <begin position="225"/>
        <end position="245"/>
    </location>
</feature>
<keyword evidence="1" id="KW-0472">Membrane</keyword>
<reference evidence="2 3" key="1">
    <citation type="submission" date="2018-08" db="EMBL/GenBank/DDBJ databases">
        <title>Analysis of the genomic diversity of Mexican Acinetobacter haemolyticus clinical isolates.</title>
        <authorList>
            <person name="Castro-Jaimes S."/>
            <person name="Cevallos M.A."/>
        </authorList>
    </citation>
    <scope>NUCLEOTIDE SEQUENCE [LARGE SCALE GENOMIC DNA]</scope>
    <source>
        <strain evidence="2 3">AN43</strain>
    </source>
</reference>
<evidence type="ECO:0000313" key="3">
    <source>
        <dbReference type="Proteomes" id="UP000463868"/>
    </source>
</evidence>
<organism evidence="2 3">
    <name type="scientific">Acinetobacter haemolyticus</name>
    <dbReference type="NCBI Taxonomy" id="29430"/>
    <lineage>
        <taxon>Bacteria</taxon>
        <taxon>Pseudomonadati</taxon>
        <taxon>Pseudomonadota</taxon>
        <taxon>Gammaproteobacteria</taxon>
        <taxon>Moraxellales</taxon>
        <taxon>Moraxellaceae</taxon>
        <taxon>Acinetobacter</taxon>
    </lineage>
</organism>
<evidence type="ECO:0000313" key="2">
    <source>
        <dbReference type="EMBL" id="QHI14872.1"/>
    </source>
</evidence>
<dbReference type="RefSeq" id="WP_160126707.1">
    <property type="nucleotide sequence ID" value="NZ_CP031972.1"/>
</dbReference>
<feature type="transmembrane region" description="Helical" evidence="1">
    <location>
        <begin position="69"/>
        <end position="92"/>
    </location>
</feature>
<feature type="transmembrane region" description="Helical" evidence="1">
    <location>
        <begin position="12"/>
        <end position="31"/>
    </location>
</feature>
<name>A0A857IPJ0_ACIHA</name>
<dbReference type="Proteomes" id="UP000463868">
    <property type="component" value="Chromosome"/>
</dbReference>
<feature type="transmembrane region" description="Helical" evidence="1">
    <location>
        <begin position="265"/>
        <end position="285"/>
    </location>
</feature>
<accession>A0A857IPJ0</accession>